<gene>
    <name evidence="2" type="ORF">GCM10018980_03670</name>
</gene>
<keyword evidence="3" id="KW-1185">Reference proteome</keyword>
<feature type="compositionally biased region" description="Low complexity" evidence="1">
    <location>
        <begin position="81"/>
        <end position="95"/>
    </location>
</feature>
<reference evidence="3" key="1">
    <citation type="journal article" date="2019" name="Int. J. Syst. Evol. Microbiol.">
        <title>The Global Catalogue of Microorganisms (GCM) 10K type strain sequencing project: providing services to taxonomists for standard genome sequencing and annotation.</title>
        <authorList>
            <consortium name="The Broad Institute Genomics Platform"/>
            <consortium name="The Broad Institute Genome Sequencing Center for Infectious Disease"/>
            <person name="Wu L."/>
            <person name="Ma J."/>
        </authorList>
    </citation>
    <scope>NUCLEOTIDE SEQUENCE [LARGE SCALE GENOMIC DNA]</scope>
    <source>
        <strain evidence="3">JCM 4253</strain>
    </source>
</reference>
<dbReference type="RefSeq" id="WP_189977610.1">
    <property type="nucleotide sequence ID" value="NZ_BNBF01000001.1"/>
</dbReference>
<feature type="region of interest" description="Disordered" evidence="1">
    <location>
        <begin position="60"/>
        <end position="95"/>
    </location>
</feature>
<dbReference type="AlphaFoldDB" id="A0A919BZN2"/>
<name>A0A919BZN2_9ACTN</name>
<sequence>MCGFPLSGDLVLGAATEEDHRSAAAELAAAAHAWDLDAARRALSEPAEQAEIAGLLRLAPTGAPRPAGDPEPVGDPDSFRAPHPAGSPGPVAAGAPAVAAEPQALAGLLHRLTTGELSEVLFVEFGTRRAAVVRAYADAAGLPRTRPHAETPWTDLVPRLAPARALRRFQLAGGIGTVEPVDRTAFDQAVRDWLRTVVPGAYEATDPRATALVLLRGGTGWTLLDRAAAVLRDVCPARTESSPAPAPGPGTVSATTARVRRLLRGAPLREPHTLLLARTGTATGGHVPVELAHHVLFEAGTRLAPGETRTVSVTVHSGPPAPAPPAGTAAPCDTVTVVLPLLAGRYGPAEHRPPLLGLPRAELPVRGSAHLSFVLHGPGEIEVRADGARIRAEAPQGAGPDLAALLARMPRRLRRPRPVELICAVEMSGTDRAEIAERVGFTGDLIRAAERHGRAGGGLRVAVIGYYDHAPRNEHQPDRKVIRSVRPGPPGRALRHLREMTSEVQPRRTLTSSLEDALKAAARMTADRRDEPVGQVLLVVGDRPPAPYAQEGLVPGCPLAVDWREQLRTLRLRGVRVGVRAEPFAPPVAPGTPGGERLRRYLSGTWHDLLGTDRLLLRPGTDSAERAALALTAGPSHATDGIPLAFAAPPFAPGRSDPPRS</sequence>
<organism evidence="2 3">
    <name type="scientific">Streptomyces capoamus</name>
    <dbReference type="NCBI Taxonomy" id="68183"/>
    <lineage>
        <taxon>Bacteria</taxon>
        <taxon>Bacillati</taxon>
        <taxon>Actinomycetota</taxon>
        <taxon>Actinomycetes</taxon>
        <taxon>Kitasatosporales</taxon>
        <taxon>Streptomycetaceae</taxon>
        <taxon>Streptomyces</taxon>
    </lineage>
</organism>
<dbReference type="EMBL" id="BNBF01000001">
    <property type="protein sequence ID" value="GHG34292.1"/>
    <property type="molecule type" value="Genomic_DNA"/>
</dbReference>
<accession>A0A919BZN2</accession>
<evidence type="ECO:0000313" key="3">
    <source>
        <dbReference type="Proteomes" id="UP000619355"/>
    </source>
</evidence>
<protein>
    <submittedName>
        <fullName evidence="2">Uncharacterized protein</fullName>
    </submittedName>
</protein>
<evidence type="ECO:0000313" key="2">
    <source>
        <dbReference type="EMBL" id="GHG34292.1"/>
    </source>
</evidence>
<proteinExistence type="predicted"/>
<dbReference type="Proteomes" id="UP000619355">
    <property type="component" value="Unassembled WGS sequence"/>
</dbReference>
<comment type="caution">
    <text evidence="2">The sequence shown here is derived from an EMBL/GenBank/DDBJ whole genome shotgun (WGS) entry which is preliminary data.</text>
</comment>
<evidence type="ECO:0000256" key="1">
    <source>
        <dbReference type="SAM" id="MobiDB-lite"/>
    </source>
</evidence>